<accession>A0A0E3GRK4</accession>
<dbReference type="RefSeq" id="WP_029163138.1">
    <property type="nucleotide sequence ID" value="NZ_CP009933.1"/>
</dbReference>
<gene>
    <name evidence="1" type="ORF">CSCA_3351</name>
</gene>
<reference evidence="1 2" key="1">
    <citation type="journal article" date="2015" name="J. Biotechnol.">
        <title>Complete genome sequence of a malodorant-producing acetogen, Clostridium scatologenes ATCC 25775(T).</title>
        <authorList>
            <person name="Zhu Z."/>
            <person name="Guo T."/>
            <person name="Zheng H."/>
            <person name="Song T."/>
            <person name="Ouyang P."/>
            <person name="Xie J."/>
        </authorList>
    </citation>
    <scope>NUCLEOTIDE SEQUENCE [LARGE SCALE GENOMIC DNA]</scope>
    <source>
        <strain evidence="1 2">ATCC 25775</strain>
    </source>
</reference>
<evidence type="ECO:0000313" key="1">
    <source>
        <dbReference type="EMBL" id="AKA70476.1"/>
    </source>
</evidence>
<dbReference type="KEGG" id="csq:CSCA_3351"/>
<keyword evidence="2" id="KW-1185">Reference proteome</keyword>
<protein>
    <submittedName>
        <fullName evidence="1">Uncharacterized protein</fullName>
    </submittedName>
</protein>
<name>A0A0E3GRK4_CLOSL</name>
<dbReference type="AlphaFoldDB" id="A0A0E3GRK4"/>
<proteinExistence type="predicted"/>
<dbReference type="EMBL" id="CP009933">
    <property type="protein sequence ID" value="AKA70476.1"/>
    <property type="molecule type" value="Genomic_DNA"/>
</dbReference>
<sequence length="107" mass="12649">MINKLVQRFETHLEEEVIDYTPNVLSWLILSDEVISIFNKLDIRQFQAFSVKLINKFTKDKSKFSNVINITCDKSVLNWEKSGLVTWDDDPKQWHSAFLLKLICWLS</sequence>
<dbReference type="STRING" id="1548.CSCA_3351"/>
<dbReference type="HOGENOM" id="CLU_2205501_0_0_9"/>
<organism evidence="1 2">
    <name type="scientific">Clostridium scatologenes</name>
    <dbReference type="NCBI Taxonomy" id="1548"/>
    <lineage>
        <taxon>Bacteria</taxon>
        <taxon>Bacillati</taxon>
        <taxon>Bacillota</taxon>
        <taxon>Clostridia</taxon>
        <taxon>Eubacteriales</taxon>
        <taxon>Clostridiaceae</taxon>
        <taxon>Clostridium</taxon>
    </lineage>
</organism>
<evidence type="ECO:0000313" key="2">
    <source>
        <dbReference type="Proteomes" id="UP000033115"/>
    </source>
</evidence>
<dbReference type="Proteomes" id="UP000033115">
    <property type="component" value="Chromosome"/>
</dbReference>